<gene>
    <name evidence="1" type="ORF">EB03_00004</name>
</gene>
<evidence type="ECO:0008006" key="3">
    <source>
        <dbReference type="Google" id="ProtNLM"/>
    </source>
</evidence>
<evidence type="ECO:0000313" key="2">
    <source>
        <dbReference type="Proteomes" id="UP000253498"/>
    </source>
</evidence>
<proteinExistence type="predicted"/>
<evidence type="ECO:0000313" key="1">
    <source>
        <dbReference type="EMBL" id="RBT70971.1"/>
    </source>
</evidence>
<dbReference type="RefSeq" id="WP_113792832.1">
    <property type="nucleotide sequence ID" value="NZ_JBFCRC010000008.1"/>
</dbReference>
<protein>
    <recommendedName>
        <fullName evidence="3">Secreted protein</fullName>
    </recommendedName>
</protein>
<name>A0AB37IP74_ENTHR</name>
<organism evidence="1 2">
    <name type="scientific">Enterococcus hirae</name>
    <dbReference type="NCBI Taxonomy" id="1354"/>
    <lineage>
        <taxon>Bacteria</taxon>
        <taxon>Bacillati</taxon>
        <taxon>Bacillota</taxon>
        <taxon>Bacilli</taxon>
        <taxon>Lactobacillales</taxon>
        <taxon>Enterococcaceae</taxon>
        <taxon>Enterococcus</taxon>
    </lineage>
</organism>
<dbReference type="Proteomes" id="UP000253498">
    <property type="component" value="Unassembled WGS sequence"/>
</dbReference>
<sequence length="193" mass="22777">MVSIYVGIITFLLLLIPTKTHADITIKNDSTNSTHKVEFSINEYDGEGSSIWYEIKKGNVEHWKRGDSRDYLLAVRDENKLEMYYAFINGNYIYRDGDLYFDHPSYDNYKMPSLKTENHFTTGKTYELTIKNLTNDSLINSMFLQIHLALINKLEMPKIEPYIFLSLINLLMKHRLFVFRVKRKPYVSKPNFL</sequence>
<dbReference type="EMBL" id="LESJ01000001">
    <property type="protein sequence ID" value="RBT70971.1"/>
    <property type="molecule type" value="Genomic_DNA"/>
</dbReference>
<comment type="caution">
    <text evidence="1">The sequence shown here is derived from an EMBL/GenBank/DDBJ whole genome shotgun (WGS) entry which is preliminary data.</text>
</comment>
<accession>A0AB37IP74</accession>
<dbReference type="AlphaFoldDB" id="A0AB37IP74"/>
<reference evidence="1 2" key="1">
    <citation type="submission" date="2015-06" db="EMBL/GenBank/DDBJ databases">
        <title>The Genome Sequence of Enterococcus hirae 88EA1.</title>
        <authorList>
            <consortium name="The Broad Institute Genomics Platform"/>
            <consortium name="The Broad Institute Genome Sequencing Center for Infectious Disease"/>
            <person name="Earl A.M."/>
            <person name="Van Tyne D."/>
            <person name="Lebreton F."/>
            <person name="Saavedra J.T."/>
            <person name="Gilmore M.S."/>
            <person name="Manson McGuire A."/>
            <person name="Clock S."/>
            <person name="Crupain M."/>
            <person name="Rangan U."/>
            <person name="Young S."/>
            <person name="Abouelleil A."/>
            <person name="Cao P."/>
            <person name="Chapman S.B."/>
            <person name="Griggs A."/>
            <person name="Priest M."/>
            <person name="Shea T."/>
            <person name="Wortman J."/>
            <person name="Nusbaum C."/>
            <person name="Birren B."/>
        </authorList>
    </citation>
    <scope>NUCLEOTIDE SEQUENCE [LARGE SCALE GENOMIC DNA]</scope>
    <source>
        <strain evidence="1 2">88EA1</strain>
    </source>
</reference>